<dbReference type="InterPro" id="IPR001881">
    <property type="entry name" value="EGF-like_Ca-bd_dom"/>
</dbReference>
<dbReference type="PANTHER" id="PTHR24255:SF10">
    <property type="entry name" value="MANNAN-BINDING LECTIN SERINE PROTEASE 2"/>
    <property type="match status" value="1"/>
</dbReference>
<dbReference type="Pfam" id="PF00431">
    <property type="entry name" value="CUB"/>
    <property type="match status" value="2"/>
</dbReference>
<evidence type="ECO:0000256" key="7">
    <source>
        <dbReference type="ARBA" id="ARBA00022729"/>
    </source>
</evidence>
<dbReference type="InterPro" id="IPR000742">
    <property type="entry name" value="EGF"/>
</dbReference>
<keyword evidence="2" id="KW-0964">Secreted</keyword>
<feature type="disulfide bond" evidence="12">
    <location>
        <begin position="177"/>
        <end position="204"/>
    </location>
</feature>
<dbReference type="FunFam" id="2.10.25.10:FF:000059">
    <property type="entry name" value="Mannan-binding lectin serine protease 1"/>
    <property type="match status" value="1"/>
</dbReference>
<dbReference type="PROSITE" id="PS01180">
    <property type="entry name" value="CUB"/>
    <property type="match status" value="2"/>
</dbReference>
<evidence type="ECO:0000256" key="4">
    <source>
        <dbReference type="ARBA" id="ARBA00022588"/>
    </source>
</evidence>
<reference evidence="14" key="1">
    <citation type="submission" date="2025-08" db="UniProtKB">
        <authorList>
            <consortium name="Ensembl"/>
        </authorList>
    </citation>
    <scope>IDENTIFICATION</scope>
</reference>
<dbReference type="InterPro" id="IPR018097">
    <property type="entry name" value="EGF_Ca-bd_CS"/>
</dbReference>
<dbReference type="FunFam" id="2.60.120.290:FF:000006">
    <property type="entry name" value="Mannan-binding lectin serine protease 1"/>
    <property type="match status" value="1"/>
</dbReference>
<dbReference type="SUPFAM" id="SSF49854">
    <property type="entry name" value="Spermadhesin, CUB domain"/>
    <property type="match status" value="2"/>
</dbReference>
<keyword evidence="4" id="KW-0399">Innate immunity</keyword>
<evidence type="ECO:0000256" key="2">
    <source>
        <dbReference type="ARBA" id="ARBA00022525"/>
    </source>
</evidence>
<dbReference type="SMART" id="SM00042">
    <property type="entry name" value="CUB"/>
    <property type="match status" value="2"/>
</dbReference>
<dbReference type="Gene3D" id="2.10.25.10">
    <property type="entry name" value="Laminin"/>
    <property type="match status" value="1"/>
</dbReference>
<protein>
    <submittedName>
        <fullName evidence="14">MBL associated serine protease 2</fullName>
    </submittedName>
</protein>
<evidence type="ECO:0000256" key="1">
    <source>
        <dbReference type="ARBA" id="ARBA00004613"/>
    </source>
</evidence>
<dbReference type="PROSITE" id="PS01187">
    <property type="entry name" value="EGF_CA"/>
    <property type="match status" value="1"/>
</dbReference>
<evidence type="ECO:0000256" key="3">
    <source>
        <dbReference type="ARBA" id="ARBA00022536"/>
    </source>
</evidence>
<dbReference type="Proteomes" id="UP000694565">
    <property type="component" value="Unplaced"/>
</dbReference>
<comment type="subcellular location">
    <subcellularLocation>
        <location evidence="1">Secreted</location>
    </subcellularLocation>
</comment>
<dbReference type="GO" id="GO:0045087">
    <property type="term" value="P:innate immune response"/>
    <property type="evidence" value="ECO:0007669"/>
    <property type="project" value="UniProtKB-KW"/>
</dbReference>
<dbReference type="Pfam" id="PF07645">
    <property type="entry name" value="EGF_CA"/>
    <property type="match status" value="1"/>
</dbReference>
<dbReference type="Gene3D" id="2.60.120.290">
    <property type="entry name" value="Spermadhesin, CUB domain"/>
    <property type="match status" value="2"/>
</dbReference>
<evidence type="ECO:0000256" key="6">
    <source>
        <dbReference type="ARBA" id="ARBA00022723"/>
    </source>
</evidence>
<evidence type="ECO:0000313" key="15">
    <source>
        <dbReference type="Proteomes" id="UP000694565"/>
    </source>
</evidence>
<evidence type="ECO:0000256" key="9">
    <source>
        <dbReference type="ARBA" id="ARBA00022801"/>
    </source>
</evidence>
<dbReference type="FunFam" id="2.60.120.290:FF:000012">
    <property type="entry name" value="mannan-binding lectin serine protease 1 isoform X1"/>
    <property type="match status" value="1"/>
</dbReference>
<keyword evidence="11 12" id="KW-1015">Disulfide bond</keyword>
<keyword evidence="6" id="KW-0479">Metal-binding</keyword>
<dbReference type="AlphaFoldDB" id="A0A8C2XJS1"/>
<evidence type="ECO:0000313" key="14">
    <source>
        <dbReference type="Ensembl" id="ENSCLMP00005017759.1"/>
    </source>
</evidence>
<dbReference type="SUPFAM" id="SSF57196">
    <property type="entry name" value="EGF/Laminin"/>
    <property type="match status" value="1"/>
</dbReference>
<dbReference type="InterPro" id="IPR049883">
    <property type="entry name" value="NOTCH1_EGF-like"/>
</dbReference>
<dbReference type="SMART" id="SM00181">
    <property type="entry name" value="EGF"/>
    <property type="match status" value="1"/>
</dbReference>
<evidence type="ECO:0000256" key="8">
    <source>
        <dbReference type="ARBA" id="ARBA00022737"/>
    </source>
</evidence>
<sequence length="318" mass="36288">MCFFRFSLIFDSCWSPSWLYGSFTSPNFPQPYPDNQLKVWNITVPDGHRVKLYFSHFSMEPSNQCEYDYIQVLVEGNETLRFCGEEEKHHDSTPRNTIILSAGNLMSVVFRSDYSNEGRFTGFQAFYTAEDINECLSKIDGERVCDHSCHNYIGRYYCTCRQGYLLHDNNRSCTVPCHSQLLTSPSGVLTSPGYPSPYPPMSQCEHTIRLQEGFRIILHFLEPFDIEGHSDVPCPYDMLKISTTGQEYGPFCGSVPPGRIDTGSYQVHVAFRSDSSGTNKGWKIKYTMGPKSTPECVDVRTKHACVDLYPGIFCFSWN</sequence>
<dbReference type="CDD" id="cd00041">
    <property type="entry name" value="CUB"/>
    <property type="match status" value="2"/>
</dbReference>
<keyword evidence="8" id="KW-0677">Repeat</keyword>
<reference evidence="14" key="2">
    <citation type="submission" date="2025-09" db="UniProtKB">
        <authorList>
            <consortium name="Ensembl"/>
        </authorList>
    </citation>
    <scope>IDENTIFICATION</scope>
</reference>
<organism evidence="14 15">
    <name type="scientific">Cyclopterus lumpus</name>
    <name type="common">Lumpsucker</name>
    <dbReference type="NCBI Taxonomy" id="8103"/>
    <lineage>
        <taxon>Eukaryota</taxon>
        <taxon>Metazoa</taxon>
        <taxon>Chordata</taxon>
        <taxon>Craniata</taxon>
        <taxon>Vertebrata</taxon>
        <taxon>Euteleostomi</taxon>
        <taxon>Actinopterygii</taxon>
        <taxon>Neopterygii</taxon>
        <taxon>Teleostei</taxon>
        <taxon>Neoteleostei</taxon>
        <taxon>Acanthomorphata</taxon>
        <taxon>Eupercaria</taxon>
        <taxon>Perciformes</taxon>
        <taxon>Cottioidei</taxon>
        <taxon>Cottales</taxon>
        <taxon>Cyclopteridae</taxon>
        <taxon>Cyclopterus</taxon>
    </lineage>
</organism>
<dbReference type="InterPro" id="IPR000859">
    <property type="entry name" value="CUB_dom"/>
</dbReference>
<evidence type="ECO:0000259" key="13">
    <source>
        <dbReference type="PROSITE" id="PS01180"/>
    </source>
</evidence>
<feature type="domain" description="CUB" evidence="13">
    <location>
        <begin position="2"/>
        <end position="130"/>
    </location>
</feature>
<feature type="domain" description="CUB" evidence="13">
    <location>
        <begin position="177"/>
        <end position="289"/>
    </location>
</feature>
<keyword evidence="3" id="KW-0245">EGF-like domain</keyword>
<accession>A0A8C2XJS1</accession>
<comment type="caution">
    <text evidence="12">Lacks conserved residue(s) required for the propagation of feature annotation.</text>
</comment>
<keyword evidence="5" id="KW-0645">Protease</keyword>
<dbReference type="GO" id="GO:0006508">
    <property type="term" value="P:proteolysis"/>
    <property type="evidence" value="ECO:0007669"/>
    <property type="project" value="UniProtKB-KW"/>
</dbReference>
<dbReference type="GeneTree" id="ENSGT00950000183084"/>
<keyword evidence="15" id="KW-1185">Reference proteome</keyword>
<dbReference type="GO" id="GO:0005509">
    <property type="term" value="F:calcium ion binding"/>
    <property type="evidence" value="ECO:0007669"/>
    <property type="project" value="InterPro"/>
</dbReference>
<dbReference type="GO" id="GO:0004252">
    <property type="term" value="F:serine-type endopeptidase activity"/>
    <property type="evidence" value="ECO:0007669"/>
    <property type="project" value="TreeGrafter"/>
</dbReference>
<evidence type="ECO:0000256" key="10">
    <source>
        <dbReference type="ARBA" id="ARBA00022859"/>
    </source>
</evidence>
<dbReference type="InterPro" id="IPR035914">
    <property type="entry name" value="Sperma_CUB_dom_sf"/>
</dbReference>
<evidence type="ECO:0000256" key="5">
    <source>
        <dbReference type="ARBA" id="ARBA00022670"/>
    </source>
</evidence>
<evidence type="ECO:0000256" key="12">
    <source>
        <dbReference type="PROSITE-ProRule" id="PRU00059"/>
    </source>
</evidence>
<dbReference type="GO" id="GO:0005615">
    <property type="term" value="C:extracellular space"/>
    <property type="evidence" value="ECO:0007669"/>
    <property type="project" value="TreeGrafter"/>
</dbReference>
<name>A0A8C2XJS1_CYCLU</name>
<dbReference type="PROSITE" id="PS01186">
    <property type="entry name" value="EGF_2"/>
    <property type="match status" value="1"/>
</dbReference>
<keyword evidence="7" id="KW-0732">Signal</keyword>
<keyword evidence="9" id="KW-0378">Hydrolase</keyword>
<dbReference type="PANTHER" id="PTHR24255">
    <property type="entry name" value="COMPLEMENT COMPONENT 1, S SUBCOMPONENT-RELATED"/>
    <property type="match status" value="1"/>
</dbReference>
<dbReference type="SMART" id="SM00179">
    <property type="entry name" value="EGF_CA"/>
    <property type="match status" value="1"/>
</dbReference>
<dbReference type="Ensembl" id="ENSCLMT00005018768.1">
    <property type="protein sequence ID" value="ENSCLMP00005017759.1"/>
    <property type="gene ID" value="ENSCLMG00005009072.1"/>
</dbReference>
<dbReference type="CDD" id="cd00054">
    <property type="entry name" value="EGF_CA"/>
    <property type="match status" value="1"/>
</dbReference>
<keyword evidence="10" id="KW-0391">Immunity</keyword>
<evidence type="ECO:0000256" key="11">
    <source>
        <dbReference type="ARBA" id="ARBA00023157"/>
    </source>
</evidence>
<proteinExistence type="predicted"/>